<comment type="caution">
    <text evidence="2">The sequence shown here is derived from an EMBL/GenBank/DDBJ whole genome shotgun (WGS) entry which is preliminary data.</text>
</comment>
<feature type="transmembrane region" description="Helical" evidence="1">
    <location>
        <begin position="20"/>
        <end position="38"/>
    </location>
</feature>
<evidence type="ECO:0000313" key="3">
    <source>
        <dbReference type="Proteomes" id="UP000297475"/>
    </source>
</evidence>
<dbReference type="RefSeq" id="WP_135480767.1">
    <property type="nucleotide sequence ID" value="NZ_SRMF01000001.1"/>
</dbReference>
<protein>
    <submittedName>
        <fullName evidence="2">Uncharacterized protein</fullName>
    </submittedName>
</protein>
<dbReference type="AlphaFoldDB" id="A0A4Z0WE13"/>
<gene>
    <name evidence="2" type="ORF">E4656_02180</name>
</gene>
<feature type="transmembrane region" description="Helical" evidence="1">
    <location>
        <begin position="148"/>
        <end position="178"/>
    </location>
</feature>
<evidence type="ECO:0000313" key="2">
    <source>
        <dbReference type="EMBL" id="TGG95250.1"/>
    </source>
</evidence>
<organism evidence="2 3">
    <name type="scientific">Natronospirillum operosum</name>
    <dbReference type="NCBI Taxonomy" id="2759953"/>
    <lineage>
        <taxon>Bacteria</taxon>
        <taxon>Pseudomonadati</taxon>
        <taxon>Pseudomonadota</taxon>
        <taxon>Gammaproteobacteria</taxon>
        <taxon>Oceanospirillales</taxon>
        <taxon>Natronospirillaceae</taxon>
        <taxon>Natronospirillum</taxon>
    </lineage>
</organism>
<dbReference type="Proteomes" id="UP000297475">
    <property type="component" value="Unassembled WGS sequence"/>
</dbReference>
<name>A0A4Z0WE13_9GAMM</name>
<accession>A0A4Z0WE13</accession>
<keyword evidence="1" id="KW-0812">Transmembrane</keyword>
<feature type="transmembrane region" description="Helical" evidence="1">
    <location>
        <begin position="184"/>
        <end position="204"/>
    </location>
</feature>
<keyword evidence="1" id="KW-0472">Membrane</keyword>
<dbReference type="EMBL" id="SRMF01000001">
    <property type="protein sequence ID" value="TGG95250.1"/>
    <property type="molecule type" value="Genomic_DNA"/>
</dbReference>
<keyword evidence="3" id="KW-1185">Reference proteome</keyword>
<proteinExistence type="predicted"/>
<evidence type="ECO:0000256" key="1">
    <source>
        <dbReference type="SAM" id="Phobius"/>
    </source>
</evidence>
<sequence>MLPDLFKWTLSVVGVFDGWLSISLSALVVFAFLLVSVLKNHKEVTQLSQFIVYPVNIIRWHRATHFSNYFPERGREEVLRQNFNDLEISKGLWTRKSKKKDVFLFVDYFVSLNVPHITIKRALDSNSVVTSDGSFSLKFNKVDRFLEYLIWVLIAMAMLMSLLVVILVCLYVALSVYFMVPLNLYTIFGAIYVSVTFLVIMYPLSNYLGGVNAAKKLYYVYHGIAMTNRKLLLPIAGGHSFDKPLDELPVDGRKIAISAFCESKN</sequence>
<keyword evidence="1" id="KW-1133">Transmembrane helix</keyword>
<reference evidence="2 3" key="1">
    <citation type="submission" date="2019-04" db="EMBL/GenBank/DDBJ databases">
        <title>Natronospirillum operosus gen. nov., sp. nov., a haloalkaliphilic satellite isolated from decaying biomass of laboratory culture of cyanobacterium Geitlerinema sp. and proposal of Natronospirillaceae fam. nov. and Saccharospirillaceae fam. nov.</title>
        <authorList>
            <person name="Kevbrin V."/>
            <person name="Boltyanskaya Y."/>
            <person name="Koziaeva V."/>
            <person name="Grouzdev D.S."/>
            <person name="Park M."/>
            <person name="Cho J."/>
        </authorList>
    </citation>
    <scope>NUCLEOTIDE SEQUENCE [LARGE SCALE GENOMIC DNA]</scope>
    <source>
        <strain evidence="2 3">G-116</strain>
    </source>
</reference>